<name>A0A1I7V3X8_9PELO</name>
<evidence type="ECO:0000256" key="1">
    <source>
        <dbReference type="SAM" id="MobiDB-lite"/>
    </source>
</evidence>
<evidence type="ECO:0000313" key="3">
    <source>
        <dbReference type="WBParaSite" id="Csp11.Scaffold630.g22148.t1"/>
    </source>
</evidence>
<proteinExistence type="predicted"/>
<reference evidence="3" key="1">
    <citation type="submission" date="2016-11" db="UniProtKB">
        <authorList>
            <consortium name="WormBaseParasite"/>
        </authorList>
    </citation>
    <scope>IDENTIFICATION</scope>
</reference>
<evidence type="ECO:0000313" key="2">
    <source>
        <dbReference type="Proteomes" id="UP000095282"/>
    </source>
</evidence>
<keyword evidence="2" id="KW-1185">Reference proteome</keyword>
<accession>A0A1I7V3X8</accession>
<sequence length="103" mass="11743">MIAKKKEGRNRITSTTGTKNLIASQLFRASPKGWLISNTICKAFSESELFRFEPKAPAKRKNRKKRLPMQKNSTTRVFGSRRRSCSWGISKGKNGRRGDAREI</sequence>
<dbReference type="Proteomes" id="UP000095282">
    <property type="component" value="Unplaced"/>
</dbReference>
<protein>
    <submittedName>
        <fullName evidence="3">Uncharacterized protein</fullName>
    </submittedName>
</protein>
<feature type="region of interest" description="Disordered" evidence="1">
    <location>
        <begin position="56"/>
        <end position="103"/>
    </location>
</feature>
<organism evidence="2 3">
    <name type="scientific">Caenorhabditis tropicalis</name>
    <dbReference type="NCBI Taxonomy" id="1561998"/>
    <lineage>
        <taxon>Eukaryota</taxon>
        <taxon>Metazoa</taxon>
        <taxon>Ecdysozoa</taxon>
        <taxon>Nematoda</taxon>
        <taxon>Chromadorea</taxon>
        <taxon>Rhabditida</taxon>
        <taxon>Rhabditina</taxon>
        <taxon>Rhabditomorpha</taxon>
        <taxon>Rhabditoidea</taxon>
        <taxon>Rhabditidae</taxon>
        <taxon>Peloderinae</taxon>
        <taxon>Caenorhabditis</taxon>
    </lineage>
</organism>
<feature type="compositionally biased region" description="Basic residues" evidence="1">
    <location>
        <begin position="57"/>
        <end position="68"/>
    </location>
</feature>
<dbReference type="WBParaSite" id="Csp11.Scaffold630.g22148.t1">
    <property type="protein sequence ID" value="Csp11.Scaffold630.g22148.t1"/>
    <property type="gene ID" value="Csp11.Scaffold630.g22148"/>
</dbReference>
<dbReference type="AlphaFoldDB" id="A0A1I7V3X8"/>